<dbReference type="Gene3D" id="3.10.100.10">
    <property type="entry name" value="Mannose-Binding Protein A, subunit A"/>
    <property type="match status" value="1"/>
</dbReference>
<dbReference type="Pfam" id="PF00059">
    <property type="entry name" value="Lectin_C"/>
    <property type="match status" value="1"/>
</dbReference>
<accession>A0A8C6KM63</accession>
<organism evidence="3 4">
    <name type="scientific">Nothobranchius furzeri</name>
    <name type="common">Turquoise killifish</name>
    <dbReference type="NCBI Taxonomy" id="105023"/>
    <lineage>
        <taxon>Eukaryota</taxon>
        <taxon>Metazoa</taxon>
        <taxon>Chordata</taxon>
        <taxon>Craniata</taxon>
        <taxon>Vertebrata</taxon>
        <taxon>Euteleostomi</taxon>
        <taxon>Actinopterygii</taxon>
        <taxon>Neopterygii</taxon>
        <taxon>Teleostei</taxon>
        <taxon>Neoteleostei</taxon>
        <taxon>Acanthomorphata</taxon>
        <taxon>Ovalentaria</taxon>
        <taxon>Atherinomorphae</taxon>
        <taxon>Cyprinodontiformes</taxon>
        <taxon>Nothobranchiidae</taxon>
        <taxon>Nothobranchius</taxon>
    </lineage>
</organism>
<evidence type="ECO:0000259" key="2">
    <source>
        <dbReference type="PROSITE" id="PS50041"/>
    </source>
</evidence>
<feature type="domain" description="C-type lectin" evidence="2">
    <location>
        <begin position="33"/>
        <end position="78"/>
    </location>
</feature>
<keyword evidence="4" id="KW-1185">Reference proteome</keyword>
<dbReference type="PROSITE" id="PS50041">
    <property type="entry name" value="C_TYPE_LECTIN_2"/>
    <property type="match status" value="1"/>
</dbReference>
<dbReference type="InterPro" id="IPR001304">
    <property type="entry name" value="C-type_lectin-like"/>
</dbReference>
<dbReference type="PROSITE" id="PS00615">
    <property type="entry name" value="C_TYPE_LECTIN_1"/>
    <property type="match status" value="1"/>
</dbReference>
<dbReference type="Ensembl" id="ENSNFUT00015006654.1">
    <property type="protein sequence ID" value="ENSNFUP00015006315.1"/>
    <property type="gene ID" value="ENSNFUG00015003155.1"/>
</dbReference>
<reference evidence="3" key="3">
    <citation type="submission" date="2025-09" db="UniProtKB">
        <authorList>
            <consortium name="Ensembl"/>
        </authorList>
    </citation>
    <scope>IDENTIFICATION</scope>
</reference>
<dbReference type="SUPFAM" id="SSF56436">
    <property type="entry name" value="C-type lectin-like"/>
    <property type="match status" value="1"/>
</dbReference>
<dbReference type="Proteomes" id="UP000694548">
    <property type="component" value="Chromosome sgr02"/>
</dbReference>
<evidence type="ECO:0000313" key="3">
    <source>
        <dbReference type="Ensembl" id="ENSNFUP00015006315.1"/>
    </source>
</evidence>
<dbReference type="AlphaFoldDB" id="A0A8C6KM63"/>
<evidence type="ECO:0000256" key="1">
    <source>
        <dbReference type="ARBA" id="ARBA00023157"/>
    </source>
</evidence>
<proteinExistence type="predicted"/>
<reference evidence="3" key="2">
    <citation type="submission" date="2025-08" db="UniProtKB">
        <authorList>
            <consortium name="Ensembl"/>
        </authorList>
    </citation>
    <scope>IDENTIFICATION</scope>
</reference>
<dbReference type="InterPro" id="IPR016187">
    <property type="entry name" value="CTDL_fold"/>
</dbReference>
<sequence>MHLFSIYIRTLQDTLTSSHGLGFITTQESGHGWTGLNSVKEPNQLGGNNEDCVEMRFHEIEDSWNDAPCSNVNFWICEKDAALELE</sequence>
<dbReference type="InterPro" id="IPR018378">
    <property type="entry name" value="C-type_lectin_CS"/>
</dbReference>
<protein>
    <recommendedName>
        <fullName evidence="2">C-type lectin domain-containing protein</fullName>
    </recommendedName>
</protein>
<dbReference type="GeneTree" id="ENSGT01000000216237"/>
<evidence type="ECO:0000313" key="4">
    <source>
        <dbReference type="Proteomes" id="UP000694548"/>
    </source>
</evidence>
<keyword evidence="1" id="KW-1015">Disulfide bond</keyword>
<name>A0A8C6KM63_NOTFU</name>
<dbReference type="InterPro" id="IPR016186">
    <property type="entry name" value="C-type_lectin-like/link_sf"/>
</dbReference>
<reference evidence="3" key="1">
    <citation type="submission" date="2014-08" db="EMBL/GenBank/DDBJ databases">
        <authorList>
            <person name="Senf B."/>
            <person name="Petzold A."/>
            <person name="Downie B.R."/>
            <person name="Koch P."/>
            <person name="Platzer M."/>
        </authorList>
    </citation>
    <scope>NUCLEOTIDE SEQUENCE [LARGE SCALE GENOMIC DNA]</scope>
    <source>
        <strain evidence="3">GRZ</strain>
    </source>
</reference>